<dbReference type="Proteomes" id="UP000595437">
    <property type="component" value="Chromosome 4"/>
</dbReference>
<proteinExistence type="predicted"/>
<feature type="region of interest" description="Disordered" evidence="1">
    <location>
        <begin position="1"/>
        <end position="66"/>
    </location>
</feature>
<organism evidence="2 3">
    <name type="scientific">Caligus rogercresseyi</name>
    <name type="common">Sea louse</name>
    <dbReference type="NCBI Taxonomy" id="217165"/>
    <lineage>
        <taxon>Eukaryota</taxon>
        <taxon>Metazoa</taxon>
        <taxon>Ecdysozoa</taxon>
        <taxon>Arthropoda</taxon>
        <taxon>Crustacea</taxon>
        <taxon>Multicrustacea</taxon>
        <taxon>Hexanauplia</taxon>
        <taxon>Copepoda</taxon>
        <taxon>Siphonostomatoida</taxon>
        <taxon>Caligidae</taxon>
        <taxon>Caligus</taxon>
    </lineage>
</organism>
<sequence length="120" mass="12674">MVSQPSSSITTSPSTSRPFLISSIMGIRDSPELLRGYPGLKEESAPLDMSAMGNPNAPAPNNQMPMKVKGSLMMEDHGHHLLEGGSDSGDGDETGARTLDPIQARGESNGAIGRPFHPFN</sequence>
<feature type="compositionally biased region" description="Low complexity" evidence="1">
    <location>
        <begin position="49"/>
        <end position="66"/>
    </location>
</feature>
<protein>
    <submittedName>
        <fullName evidence="2">Homeobox protein aristalesslike</fullName>
    </submittedName>
</protein>
<dbReference type="AlphaFoldDB" id="A0A7T8KDC6"/>
<keyword evidence="2" id="KW-0371">Homeobox</keyword>
<dbReference type="GO" id="GO:0003677">
    <property type="term" value="F:DNA binding"/>
    <property type="evidence" value="ECO:0007669"/>
    <property type="project" value="UniProtKB-KW"/>
</dbReference>
<gene>
    <name evidence="2" type="ORF">FKW44_006475</name>
</gene>
<name>A0A7T8KDC6_CALRO</name>
<evidence type="ECO:0000256" key="1">
    <source>
        <dbReference type="SAM" id="MobiDB-lite"/>
    </source>
</evidence>
<keyword evidence="3" id="KW-1185">Reference proteome</keyword>
<dbReference type="EMBL" id="CP045893">
    <property type="protein sequence ID" value="QQP53848.1"/>
    <property type="molecule type" value="Genomic_DNA"/>
</dbReference>
<evidence type="ECO:0000313" key="2">
    <source>
        <dbReference type="EMBL" id="QQP53848.1"/>
    </source>
</evidence>
<reference evidence="3" key="1">
    <citation type="submission" date="2021-01" db="EMBL/GenBank/DDBJ databases">
        <title>Caligus Genome Assembly.</title>
        <authorList>
            <person name="Gallardo-Escarate C."/>
        </authorList>
    </citation>
    <scope>NUCLEOTIDE SEQUENCE [LARGE SCALE GENOMIC DNA]</scope>
</reference>
<feature type="region of interest" description="Disordered" evidence="1">
    <location>
        <begin position="78"/>
        <end position="120"/>
    </location>
</feature>
<feature type="compositionally biased region" description="Low complexity" evidence="1">
    <location>
        <begin position="1"/>
        <end position="18"/>
    </location>
</feature>
<accession>A0A7T8KDC6</accession>
<keyword evidence="2" id="KW-0238">DNA-binding</keyword>
<evidence type="ECO:0000313" key="3">
    <source>
        <dbReference type="Proteomes" id="UP000595437"/>
    </source>
</evidence>